<comment type="caution">
    <text evidence="1">The sequence shown here is derived from an EMBL/GenBank/DDBJ whole genome shotgun (WGS) entry which is preliminary data.</text>
</comment>
<reference evidence="1 2" key="1">
    <citation type="journal article" date="2016" name="Front. Microbiol.">
        <title>Genomic Resource of Rice Seed Associated Bacteria.</title>
        <authorList>
            <person name="Midha S."/>
            <person name="Bansal K."/>
            <person name="Sharma S."/>
            <person name="Kumar N."/>
            <person name="Patil P.P."/>
            <person name="Chaudhry V."/>
            <person name="Patil P.B."/>
        </authorList>
    </citation>
    <scope>NUCLEOTIDE SEQUENCE [LARGE SCALE GENOMIC DNA]</scope>
    <source>
        <strain evidence="1 2">RSA3</strain>
    </source>
</reference>
<evidence type="ECO:0000313" key="1">
    <source>
        <dbReference type="EMBL" id="KTS14024.1"/>
    </source>
</evidence>
<dbReference type="Proteomes" id="UP000072189">
    <property type="component" value="Unassembled WGS sequence"/>
</dbReference>
<dbReference type="AlphaFoldDB" id="A0A147FBQ6"/>
<name>A0A147FBQ6_MICTE</name>
<proteinExistence type="predicted"/>
<accession>A0A147FBQ6</accession>
<sequence>MTDMDRQLRVTPLNAQVAIFSPGAPEFPEWETGDEPAVATTTAILIATRDDLAGEVTLRVRIDAAPVDGFAEVLTATLLLSDGVVASGSFLSGEIERMPLPTAGAHLATVSVDVPGEASSVLVTLTPAT</sequence>
<gene>
    <name evidence="1" type="ORF">RSA3_02140</name>
</gene>
<protein>
    <submittedName>
        <fullName evidence="1">Uncharacterized protein</fullName>
    </submittedName>
</protein>
<organism evidence="1 2">
    <name type="scientific">Microbacterium testaceum</name>
    <name type="common">Aureobacterium testaceum</name>
    <name type="synonym">Brevibacterium testaceum</name>
    <dbReference type="NCBI Taxonomy" id="2033"/>
    <lineage>
        <taxon>Bacteria</taxon>
        <taxon>Bacillati</taxon>
        <taxon>Actinomycetota</taxon>
        <taxon>Actinomycetes</taxon>
        <taxon>Micrococcales</taxon>
        <taxon>Microbacteriaceae</taxon>
        <taxon>Microbacterium</taxon>
    </lineage>
</organism>
<dbReference type="PATRIC" id="fig|2033.7.peg.172"/>
<evidence type="ECO:0000313" key="2">
    <source>
        <dbReference type="Proteomes" id="UP000072189"/>
    </source>
</evidence>
<dbReference type="EMBL" id="LDRV01000010">
    <property type="protein sequence ID" value="KTS14024.1"/>
    <property type="molecule type" value="Genomic_DNA"/>
</dbReference>